<comment type="caution">
    <text evidence="2">The sequence shown here is derived from an EMBL/GenBank/DDBJ whole genome shotgun (WGS) entry which is preliminary data.</text>
</comment>
<keyword evidence="1" id="KW-0732">Signal</keyword>
<dbReference type="EMBL" id="MAQA01000003">
    <property type="protein sequence ID" value="OCI32829.1"/>
    <property type="molecule type" value="Genomic_DNA"/>
</dbReference>
<protein>
    <submittedName>
        <fullName evidence="2">Uncharacterized protein</fullName>
    </submittedName>
</protein>
<evidence type="ECO:0000313" key="2">
    <source>
        <dbReference type="EMBL" id="OCI32829.1"/>
    </source>
</evidence>
<keyword evidence="3" id="KW-1185">Reference proteome</keyword>
<gene>
    <name evidence="2" type="ORF">OERS_04210</name>
</gene>
<reference evidence="2 3" key="1">
    <citation type="submission" date="2016-06" db="EMBL/GenBank/DDBJ databases">
        <title>Genome sequence of Oerskovia enterophila DSM 43852.</title>
        <authorList>
            <person name="Poehlein A."/>
            <person name="Jag V."/>
            <person name="Bengelsdorf F.R."/>
            <person name="Daniel R."/>
            <person name="Duerre P."/>
        </authorList>
    </citation>
    <scope>NUCLEOTIDE SEQUENCE [LARGE SCALE GENOMIC DNA]</scope>
    <source>
        <strain evidence="2 3">DSM 43852</strain>
    </source>
</reference>
<proteinExistence type="predicted"/>
<evidence type="ECO:0000313" key="3">
    <source>
        <dbReference type="Proteomes" id="UP000093412"/>
    </source>
</evidence>
<dbReference type="Proteomes" id="UP000093412">
    <property type="component" value="Unassembled WGS sequence"/>
</dbReference>
<organism evidence="2 3">
    <name type="scientific">Oerskovia enterophila</name>
    <dbReference type="NCBI Taxonomy" id="43678"/>
    <lineage>
        <taxon>Bacteria</taxon>
        <taxon>Bacillati</taxon>
        <taxon>Actinomycetota</taxon>
        <taxon>Actinomycetes</taxon>
        <taxon>Micrococcales</taxon>
        <taxon>Cellulomonadaceae</taxon>
        <taxon>Oerskovia</taxon>
    </lineage>
</organism>
<sequence>MRMRSTQKMAALAVGALVLTIGASPASAAESPEPLVTIAPEDEQASRAFMTEFGVAADVQDALLDKARHGQSLLADSETADPVSVTEFTRDASDFEVATFEDGSISVVEREIPVVVPEGTFQPRAVTGCTVGGGPTYTTYNNCKVHYRTPIFSYGFYTSFTMTGSSATISTANQMFHEYSVGHLRDSWNLTVARKTGNAANPAHVQMRVTYTLYPGVGQINKGVRIFADGLKYWQQSY</sequence>
<feature type="signal peptide" evidence="1">
    <location>
        <begin position="1"/>
        <end position="28"/>
    </location>
</feature>
<accession>A0ABX2YAS8</accession>
<evidence type="ECO:0000256" key="1">
    <source>
        <dbReference type="SAM" id="SignalP"/>
    </source>
</evidence>
<name>A0ABX2YAS8_9CELL</name>
<feature type="chain" id="PRO_5046954903" evidence="1">
    <location>
        <begin position="29"/>
        <end position="238"/>
    </location>
</feature>